<dbReference type="STRING" id="1443111.Z949_337"/>
<organism evidence="1 2">
    <name type="scientific">Sulfitobacter guttiformis</name>
    <dbReference type="NCBI Taxonomy" id="74349"/>
    <lineage>
        <taxon>Bacteria</taxon>
        <taxon>Pseudomonadati</taxon>
        <taxon>Pseudomonadota</taxon>
        <taxon>Alphaproteobacteria</taxon>
        <taxon>Rhodobacterales</taxon>
        <taxon>Roseobacteraceae</taxon>
        <taxon>Sulfitobacter</taxon>
    </lineage>
</organism>
<comment type="caution">
    <text evidence="1">The sequence shown here is derived from an EMBL/GenBank/DDBJ whole genome shotgun (WGS) entry which is preliminary data.</text>
</comment>
<dbReference type="Gene3D" id="3.40.50.2000">
    <property type="entry name" value="Glycogen Phosphorylase B"/>
    <property type="match status" value="2"/>
</dbReference>
<dbReference type="CDD" id="cd03801">
    <property type="entry name" value="GT4_PimA-like"/>
    <property type="match status" value="1"/>
</dbReference>
<evidence type="ECO:0000313" key="2">
    <source>
        <dbReference type="Proteomes" id="UP000284407"/>
    </source>
</evidence>
<reference evidence="1 2" key="1">
    <citation type="submission" date="2018-09" db="EMBL/GenBank/DDBJ databases">
        <title>Genomic Encyclopedia of Archaeal and Bacterial Type Strains, Phase II (KMG-II): from individual species to whole genera.</title>
        <authorList>
            <person name="Goeker M."/>
        </authorList>
    </citation>
    <scope>NUCLEOTIDE SEQUENCE [LARGE SCALE GENOMIC DNA]</scope>
    <source>
        <strain evidence="1 2">DSM 11458</strain>
    </source>
</reference>
<dbReference type="Pfam" id="PF13692">
    <property type="entry name" value="Glyco_trans_1_4"/>
    <property type="match status" value="1"/>
</dbReference>
<accession>A0A420DTK2</accession>
<keyword evidence="1" id="KW-0808">Transferase</keyword>
<dbReference type="PANTHER" id="PTHR45947">
    <property type="entry name" value="SULFOQUINOVOSYL TRANSFERASE SQD2"/>
    <property type="match status" value="1"/>
</dbReference>
<dbReference type="Proteomes" id="UP000284407">
    <property type="component" value="Unassembled WGS sequence"/>
</dbReference>
<protein>
    <submittedName>
        <fullName evidence="1">Glycosyl transferase family 1</fullName>
    </submittedName>
</protein>
<gene>
    <name evidence="1" type="ORF">C8N30_2270</name>
</gene>
<sequence>MRLAFYAPLKPPHDPVPSGDRAMARALIAALGHLGAEVDLAATLRSRDGVGDDARQMRLVEEANALIPTIVTQGRAAKWQAWVTYHSYYKAPDLIGPSVARTLGIPYLLIEATRARKRLGGPWDRFAQAAEAACDAADLIFYVTQRDLEALSAYAPAEQQLVHLHPFLPRMELPARSTGTHLLAVGMMRAAAKLPSYLLIAETLALLPDTTKLEIAGDGPARPQVIAAMAPFGDRVRFLGELEAAALDEAYRRAGALIWPGVDEAFGITYLEAQAHGLPVIAQDRDGVRDVLFPQAYPSVESGAAGLAELARTKPPSRQRIRTHITAHHLLPAAADTLRAGLALVGAA</sequence>
<dbReference type="AlphaFoldDB" id="A0A420DTK2"/>
<keyword evidence="2" id="KW-1185">Reference proteome</keyword>
<dbReference type="SUPFAM" id="SSF53756">
    <property type="entry name" value="UDP-Glycosyltransferase/glycogen phosphorylase"/>
    <property type="match status" value="1"/>
</dbReference>
<dbReference type="EMBL" id="RAQK01000001">
    <property type="protein sequence ID" value="RKE97651.1"/>
    <property type="molecule type" value="Genomic_DNA"/>
</dbReference>
<proteinExistence type="predicted"/>
<evidence type="ECO:0000313" key="1">
    <source>
        <dbReference type="EMBL" id="RKE97651.1"/>
    </source>
</evidence>
<name>A0A420DTK2_9RHOB</name>
<dbReference type="PANTHER" id="PTHR45947:SF3">
    <property type="entry name" value="SULFOQUINOVOSYL TRANSFERASE SQD2"/>
    <property type="match status" value="1"/>
</dbReference>
<dbReference type="GO" id="GO:0016757">
    <property type="term" value="F:glycosyltransferase activity"/>
    <property type="evidence" value="ECO:0007669"/>
    <property type="project" value="TreeGrafter"/>
</dbReference>
<dbReference type="InterPro" id="IPR050194">
    <property type="entry name" value="Glycosyltransferase_grp1"/>
</dbReference>